<reference evidence="5 6" key="1">
    <citation type="submission" date="2024-04" db="EMBL/GenBank/DDBJ databases">
        <title>Genome assembly C_amara_ONT_v2.</title>
        <authorList>
            <person name="Yant L."/>
            <person name="Moore C."/>
            <person name="Slenker M."/>
        </authorList>
    </citation>
    <scope>NUCLEOTIDE SEQUENCE [LARGE SCALE GENOMIC DNA]</scope>
    <source>
        <tissue evidence="5">Leaf</tissue>
    </source>
</reference>
<proteinExistence type="predicted"/>
<organism evidence="5 6">
    <name type="scientific">Cardamine amara subsp. amara</name>
    <dbReference type="NCBI Taxonomy" id="228776"/>
    <lineage>
        <taxon>Eukaryota</taxon>
        <taxon>Viridiplantae</taxon>
        <taxon>Streptophyta</taxon>
        <taxon>Embryophyta</taxon>
        <taxon>Tracheophyta</taxon>
        <taxon>Spermatophyta</taxon>
        <taxon>Magnoliopsida</taxon>
        <taxon>eudicotyledons</taxon>
        <taxon>Gunneridae</taxon>
        <taxon>Pentapetalae</taxon>
        <taxon>rosids</taxon>
        <taxon>malvids</taxon>
        <taxon>Brassicales</taxon>
        <taxon>Brassicaceae</taxon>
        <taxon>Cardamineae</taxon>
        <taxon>Cardamine</taxon>
    </lineage>
</organism>
<accession>A0ABD1A0A8</accession>
<feature type="compositionally biased region" description="Acidic residues" evidence="3">
    <location>
        <begin position="318"/>
        <end position="328"/>
    </location>
</feature>
<gene>
    <name evidence="5" type="ORF">V5N11_004386</name>
</gene>
<feature type="domain" description="PAN2 UCH" evidence="4">
    <location>
        <begin position="110"/>
        <end position="258"/>
    </location>
</feature>
<sequence length="338" mass="40350">MNPLTYFQNQNLSITQENNFFQENTALKIILESIWKINFFKNQFRSRERIHSFTSDDSLIPHDILRLSLINKLSLNPLQEPKGVFETFLYILEHLGLSWRLLKDLPLWNSHFEVNEMAKMICYRCKMATEYPVERSYGLIINANSVRETKADFEKSTFEDIVNFIRIDLKMPCDKEGCGSQSYVQRMISKLPTVFTIALEWDNDETEEEIWDTTSVLVPEIDISVIYQYEGDSEFTKYRLVSMVCSCGDQYNCVAYESERVGKNKEEKKRWVRHFGYQKEDTGEWDGVLSMFLELKMRPEILFFENIKQRDQIITEEAYEEEEEEEDKEEYKIFKRRR</sequence>
<dbReference type="SUPFAM" id="SSF54001">
    <property type="entry name" value="Cysteine proteinases"/>
    <property type="match status" value="1"/>
</dbReference>
<name>A0ABD1A0A8_CARAN</name>
<dbReference type="EMBL" id="JBANAX010000624">
    <property type="protein sequence ID" value="KAL1200313.1"/>
    <property type="molecule type" value="Genomic_DNA"/>
</dbReference>
<evidence type="ECO:0000313" key="5">
    <source>
        <dbReference type="EMBL" id="KAL1200313.1"/>
    </source>
</evidence>
<dbReference type="InterPro" id="IPR052398">
    <property type="entry name" value="Ubiquitin_hydrolase_53/54"/>
</dbReference>
<comment type="caution">
    <text evidence="5">The sequence shown here is derived from an EMBL/GenBank/DDBJ whole genome shotgun (WGS) entry which is preliminary data.</text>
</comment>
<evidence type="ECO:0000313" key="6">
    <source>
        <dbReference type="Proteomes" id="UP001558713"/>
    </source>
</evidence>
<feature type="compositionally biased region" description="Basic and acidic residues" evidence="3">
    <location>
        <begin position="329"/>
        <end position="338"/>
    </location>
</feature>
<dbReference type="AlphaFoldDB" id="A0ABD1A0A8"/>
<dbReference type="Proteomes" id="UP001558713">
    <property type="component" value="Unassembled WGS sequence"/>
</dbReference>
<keyword evidence="1" id="KW-0833">Ubl conjugation pathway</keyword>
<dbReference type="Gene3D" id="3.90.70.10">
    <property type="entry name" value="Cysteine proteinases"/>
    <property type="match status" value="1"/>
</dbReference>
<evidence type="ECO:0000256" key="3">
    <source>
        <dbReference type="SAM" id="MobiDB-lite"/>
    </source>
</evidence>
<evidence type="ECO:0000259" key="4">
    <source>
        <dbReference type="Pfam" id="PF13423"/>
    </source>
</evidence>
<dbReference type="PANTHER" id="PTHR22975">
    <property type="entry name" value="UBIQUITIN SPECIFIC PROTEINASE"/>
    <property type="match status" value="1"/>
</dbReference>
<keyword evidence="6" id="KW-1185">Reference proteome</keyword>
<feature type="region of interest" description="Disordered" evidence="3">
    <location>
        <begin position="318"/>
        <end position="338"/>
    </location>
</feature>
<dbReference type="Pfam" id="PF13423">
    <property type="entry name" value="UCH_1"/>
    <property type="match status" value="1"/>
</dbReference>
<dbReference type="InterPro" id="IPR038765">
    <property type="entry name" value="Papain-like_cys_pep_sf"/>
</dbReference>
<protein>
    <recommendedName>
        <fullName evidence="4">PAN2 UCH domain-containing protein</fullName>
    </recommendedName>
</protein>
<dbReference type="InterPro" id="IPR028881">
    <property type="entry name" value="PAN2_UCH_dom"/>
</dbReference>
<evidence type="ECO:0000256" key="2">
    <source>
        <dbReference type="ARBA" id="ARBA00022801"/>
    </source>
</evidence>
<keyword evidence="2" id="KW-0378">Hydrolase</keyword>
<dbReference type="PANTHER" id="PTHR22975:SF9">
    <property type="entry name" value="ECHINUS SPLICE FORM 3"/>
    <property type="match status" value="1"/>
</dbReference>
<dbReference type="GO" id="GO:0016787">
    <property type="term" value="F:hydrolase activity"/>
    <property type="evidence" value="ECO:0007669"/>
    <property type="project" value="UniProtKB-KW"/>
</dbReference>
<evidence type="ECO:0000256" key="1">
    <source>
        <dbReference type="ARBA" id="ARBA00022786"/>
    </source>
</evidence>